<evidence type="ECO:0000256" key="3">
    <source>
        <dbReference type="ARBA" id="ARBA00023157"/>
    </source>
</evidence>
<evidence type="ECO:0000256" key="2">
    <source>
        <dbReference type="ARBA" id="ARBA00022737"/>
    </source>
</evidence>
<dbReference type="EMBL" id="CP013065">
    <property type="protein sequence ID" value="ALM13793.1"/>
    <property type="molecule type" value="Genomic_DNA"/>
</dbReference>
<dbReference type="Proteomes" id="UP000069135">
    <property type="component" value="Chromosome"/>
</dbReference>
<evidence type="ECO:0000256" key="1">
    <source>
        <dbReference type="ARBA" id="ARBA00022729"/>
    </source>
</evidence>
<dbReference type="InterPro" id="IPR011936">
    <property type="entry name" value="Myxo_disulph_rpt"/>
</dbReference>
<dbReference type="SUPFAM" id="SSF50969">
    <property type="entry name" value="YVTN repeat-like/Quinoprotein amine dehydrogenase"/>
    <property type="match status" value="1"/>
</dbReference>
<keyword evidence="1" id="KW-0732">Signal</keyword>
<keyword evidence="2" id="KW-0677">Repeat</keyword>
<reference evidence="4 5" key="2">
    <citation type="journal article" date="2016" name="PeerJ">
        <title>Analysis of five complete genome sequences for members of the class Peribacteria in the recently recognized Peregrinibacteria bacterial phylum.</title>
        <authorList>
            <person name="Anantharaman K."/>
            <person name="Brown C.T."/>
            <person name="Burstein D."/>
            <person name="Castelle C.J."/>
            <person name="Probst A.J."/>
            <person name="Thomas B.C."/>
            <person name="Williams K.H."/>
            <person name="Banfield J.F."/>
        </authorList>
    </citation>
    <scope>NUCLEOTIDE SEQUENCE [LARGE SCALE GENOMIC DNA]</scope>
    <source>
        <strain evidence="4">RIFOXYD1_FULL_PER-ii_59_16</strain>
    </source>
</reference>
<dbReference type="InterPro" id="IPR019405">
    <property type="entry name" value="Lactonase_7-beta_prop"/>
</dbReference>
<dbReference type="InterPro" id="IPR015943">
    <property type="entry name" value="WD40/YVTN_repeat-like_dom_sf"/>
</dbReference>
<dbReference type="InterPro" id="IPR011048">
    <property type="entry name" value="Haem_d1_sf"/>
</dbReference>
<dbReference type="PATRIC" id="fig|1735164.3.peg.1104"/>
<dbReference type="STRING" id="1735162.PeribacterB2_1137"/>
<dbReference type="InterPro" id="IPR006150">
    <property type="entry name" value="Cys_repeat_1"/>
</dbReference>
<keyword evidence="3" id="KW-1015">Disulfide bond</keyword>
<dbReference type="Gene3D" id="2.130.10.10">
    <property type="entry name" value="YVTN repeat-like/Quinoprotein amine dehydrogenase"/>
    <property type="match status" value="3"/>
</dbReference>
<dbReference type="InterPro" id="IPR011964">
    <property type="entry name" value="YVTN_b-propeller_repeat"/>
</dbReference>
<gene>
    <name evidence="4" type="ORF">PeribacterD1_1135</name>
</gene>
<accession>A0A0S1STC1</accession>
<dbReference type="SUPFAM" id="SSF51004">
    <property type="entry name" value="C-terminal (heme d1) domain of cytochrome cd1-nitrite reductase"/>
    <property type="match status" value="1"/>
</dbReference>
<dbReference type="SUPFAM" id="SSF49899">
    <property type="entry name" value="Concanavalin A-like lectins/glucanases"/>
    <property type="match status" value="1"/>
</dbReference>
<dbReference type="SMART" id="SM00289">
    <property type="entry name" value="WR1"/>
    <property type="match status" value="9"/>
</dbReference>
<dbReference type="InterPro" id="IPR011044">
    <property type="entry name" value="Quino_amine_DH_bsu"/>
</dbReference>
<dbReference type="PANTHER" id="PTHR47197">
    <property type="entry name" value="PROTEIN NIRF"/>
    <property type="match status" value="1"/>
</dbReference>
<dbReference type="NCBIfam" id="TIGR02276">
    <property type="entry name" value="beta_rpt_yvtn"/>
    <property type="match status" value="5"/>
</dbReference>
<organism evidence="4 5">
    <name type="scientific">Candidatus Peribacter riflensis</name>
    <dbReference type="NCBI Taxonomy" id="1735162"/>
    <lineage>
        <taxon>Bacteria</taxon>
        <taxon>Candidatus Peregrinibacteriota</taxon>
        <taxon>Candidatus Peribacteria</taxon>
        <taxon>Candidatus Peribacterales</taxon>
        <taxon>Candidatus Peribacteraceae</taxon>
        <taxon>Candidatus Peribacter</taxon>
    </lineage>
</organism>
<dbReference type="Gene3D" id="2.60.120.200">
    <property type="match status" value="1"/>
</dbReference>
<sequence>MSIFSRFRLRTGGPLGFRWVVAAAVLLAAVAAVPSYRTWKGQITTSCTCTKCQSPVLQDDFSSQSVTASLWNMTTSYWSSENGGVIVLNPPQDSVDANFGPKTNPIANSMNWRVEYSVKISDPDWNGYADGVALMFQRGASGTRYYAVEIDTHYNTSNGFTDYSAPHLALNYGTTGGESFIGNHVSHTSVSNVTNGSFHTVRIDYDNGRMAVYFDGSKKIDTTINVAAAQGILWYGYTGAVHQKAVIDNVKVWDFDCPVCGDGTREDPEQCDNGGNNGTACTPAYSSSCTYCSSSCTNVTLQGPRCGDGTRNGSEQCDGSSTPCGSGKMCNSSCQCVATTQSCLSEGQNGVFPWASVTTPLSCCTGLNPTGNVSVIGPGQCGNLGSTFVCTYCGDGQCEWNENECNCSNDCVAQPFCGDGTRNGSEQCDNGAASNGTACTPAYGSTCTYCSSSCTNVTLQGLRCGDGSCTDGEHCGNCVADCVCQGGYFCAVDQCIPDNMIRCDIGDTCLNSATCCYDEVSHVNSCCPNVDSTCCGGNCCPTVGGMFRCENNQCIPVQSFSSSFSSFSSFSFIPPTKYGVTVTGIPAVAYPNRTYTVTISLTNKTSQQKNFALTPSNAVIPEPGAPPLVFNFASNLTYSCYGSNTDYITCGNYPLAPQATKTIQVSATTAANCVAGQTQGQGIFAIQVSDGTLQEPYVLQSVTEYCVAAGCGNGVWETGEGCEDGNTTSGDGCSATCVTECADTDGGNDPLVKGTATHWACFNSPGQPTCGLRPFAETDSCNGSLYTEWYCDAGTRRIKGDGDRQCPAGKTCVGGACVVGASPSSSVSAVCGNGAKEGTEQCDNGASNGQACTPSTGGSCSYCSASCTTVTLQGDSCGDGLVSSGEVCDTQGPPYPGCPAGDTCYQCTNCVRCGNGVIDPGEVCMVIPVCDMPYSCTSGPTFCPADCPASSAASSQSAAAAAVCAIPVGWNPYDIVITPDGAKVYVSVMGDDTVKVLSTASNSVMATISVGDAPAHIAMTPNGQRVYVLNQEGKSVSVIATATNTVIATIPINKTPKRLAITPDGAKVYVTAGNNSVSVISTTSNTVTATVTVGSSPLGIAITPDGTKAYVANEIVGSVSIISTVSDTVIASVSVGGTPQDVAITPNGTKAYVSNHNGNTIAVISTATDTVSASVSIQKFSSRVAITPDGTKVFALNDWEANLSVITTQSNGLSGTMDVGRGPTDIVFTADSTKAYVVNKADDTVSVIATATRNILATIPVGDFPGAIVLSPDGSKAYVANAGGGSITVIDTATNTGCQAASSSSSSSALSSKVPACPDGVLDAGETCEIGVCCGAGYVCDHACRCVPAGSSASAFFASSSSALIQASSSAFPASFFSTSASSAVSAMCGNGNLEGLEQCETTTACANGAMCMNCSCGAVSFCGDDTVDSLRQEQCEQNADCAAGYVCTTQCLCQQTGGLCGDGSLEGSEECESGYSCTVPGEICSNCLCTPPPHCGNRVLESLEECELSDPCVADQVCVNCICRSPAACGNAVLESGEQCEDDTHCLTGQRCDRSACRCEGTARDYCGDAVLNQGEECEANAPCTDAGKNCDLDTCLCVRQPVILACGDATLDPGEDCDIGIACPAGSYCVFPRCHCVGAVSRCGNGKLEGSERCEIGAGCLLPGEVCDLATCQCAPSDPAGRCSNGLLTAGEECEVGVPCPFGWACDFPRCVCQNQPVCGNSVLDPGEQCETNMACTGDQQTCDFSRCRCTGRIYECGNGVRDPGEECDDGNRSTGDGCSAVCLRETLYSQVQAGAFCGNGIVENREECDDGNVFSGDGCTAFCTYETLPAIDTTEQHPAASAESSLARSALSSSMISTPAQFTSSVAAASQFWSSSRPAQIPSAPLGAITIPFPKPFSTVAVSQLVRPSLVPFIPAQAPMTRTGPEVVTILSAGAALGWAWLRRRRKE</sequence>
<dbReference type="InterPro" id="IPR013320">
    <property type="entry name" value="ConA-like_dom_sf"/>
</dbReference>
<dbReference type="Pfam" id="PF10282">
    <property type="entry name" value="Lactonase"/>
    <property type="match status" value="2"/>
</dbReference>
<reference evidence="5" key="1">
    <citation type="submission" date="2015-10" db="EMBL/GenBank/DDBJ databases">
        <title>Analysis of five complete genome sequences for members of the class Peribacteria in the recently recognized Peregrinibacteria bacterial phylum.</title>
        <authorList>
            <person name="Anantharaman K."/>
            <person name="Brown C.T."/>
            <person name="Burstein D."/>
            <person name="Castelle C.J."/>
            <person name="Probst A.J."/>
            <person name="Thomas B.C."/>
            <person name="Williams K.H."/>
            <person name="Banfield J.F."/>
        </authorList>
    </citation>
    <scope>NUCLEOTIDE SEQUENCE [LARGE SCALE GENOMIC DNA]</scope>
</reference>
<dbReference type="PANTHER" id="PTHR47197:SF3">
    <property type="entry name" value="DIHYDRO-HEME D1 DEHYDROGENASE"/>
    <property type="match status" value="1"/>
</dbReference>
<dbReference type="InterPro" id="IPR051200">
    <property type="entry name" value="Host-pathogen_enzymatic-act"/>
</dbReference>
<name>A0A0S1STC1_9BACT</name>
<evidence type="ECO:0000313" key="5">
    <source>
        <dbReference type="Proteomes" id="UP000069135"/>
    </source>
</evidence>
<evidence type="ECO:0000313" key="4">
    <source>
        <dbReference type="EMBL" id="ALM13793.1"/>
    </source>
</evidence>
<proteinExistence type="predicted"/>
<dbReference type="Pfam" id="PF13948">
    <property type="entry name" value="DUF4215"/>
    <property type="match status" value="2"/>
</dbReference>
<dbReference type="NCBIfam" id="TIGR02232">
    <property type="entry name" value="myxo_disulf_rpt"/>
    <property type="match status" value="3"/>
</dbReference>
<protein>
    <submittedName>
        <fullName evidence="4">Uncharacterized protein</fullName>
    </submittedName>
</protein>